<dbReference type="Proteomes" id="UP000472270">
    <property type="component" value="Unassembled WGS sequence"/>
</dbReference>
<dbReference type="Gene3D" id="3.30.70.270">
    <property type="match status" value="1"/>
</dbReference>
<dbReference type="PANTHER" id="PTHR33064">
    <property type="entry name" value="POL PROTEIN"/>
    <property type="match status" value="1"/>
</dbReference>
<proteinExistence type="predicted"/>
<dbReference type="Ensembl" id="ENSSRHT00000052008.1">
    <property type="protein sequence ID" value="ENSSRHP00000050582.1"/>
    <property type="gene ID" value="ENSSRHG00000025466.1"/>
</dbReference>
<keyword evidence="3" id="KW-1185">Reference proteome</keyword>
<accession>A0A673J9Z2</accession>
<evidence type="ECO:0000313" key="2">
    <source>
        <dbReference type="Ensembl" id="ENSSRHP00000050582.1"/>
    </source>
</evidence>
<dbReference type="InterPro" id="IPR041577">
    <property type="entry name" value="RT_RNaseH_2"/>
</dbReference>
<dbReference type="SUPFAM" id="SSF56672">
    <property type="entry name" value="DNA/RNA polymerases"/>
    <property type="match status" value="1"/>
</dbReference>
<dbReference type="InterPro" id="IPR043128">
    <property type="entry name" value="Rev_trsase/Diguanyl_cyclase"/>
</dbReference>
<dbReference type="InterPro" id="IPR051320">
    <property type="entry name" value="Viral_Replic_Matur_Polypro"/>
</dbReference>
<name>A0A673J9Z2_9TELE</name>
<dbReference type="Gene3D" id="3.10.20.370">
    <property type="match status" value="1"/>
</dbReference>
<protein>
    <recommendedName>
        <fullName evidence="1">Reverse transcriptase/retrotransposon-derived protein RNase H-like domain-containing protein</fullName>
    </recommendedName>
</protein>
<sequence>MNTTAASLTLKFVLRERKTRPNDVLEWTDEHEEAFSNWKQCLCSAPALGLPNPSKSFHIQVDTHEITLSGVLAQEYGGKLCPIAYYSRRKSLVEQGFDPCTQHVLAVHWMITVTEPIVGFQPIVVHTMHTPVRMLLQGRIKGVSSQRLARWLTDIQACEIMIKNTQILSARGY</sequence>
<feature type="domain" description="Reverse transcriptase/retrotransposon-derived protein RNase H-like" evidence="1">
    <location>
        <begin position="27"/>
        <end position="125"/>
    </location>
</feature>
<dbReference type="Pfam" id="PF17919">
    <property type="entry name" value="RT_RNaseH_2"/>
    <property type="match status" value="1"/>
</dbReference>
<evidence type="ECO:0000313" key="3">
    <source>
        <dbReference type="Proteomes" id="UP000472270"/>
    </source>
</evidence>
<dbReference type="PANTHER" id="PTHR33064:SF37">
    <property type="entry name" value="RIBONUCLEASE H"/>
    <property type="match status" value="1"/>
</dbReference>
<reference evidence="2" key="1">
    <citation type="submission" date="2025-08" db="UniProtKB">
        <authorList>
            <consortium name="Ensembl"/>
        </authorList>
    </citation>
    <scope>IDENTIFICATION</scope>
</reference>
<dbReference type="AlphaFoldDB" id="A0A673J9Z2"/>
<dbReference type="InterPro" id="IPR043502">
    <property type="entry name" value="DNA/RNA_pol_sf"/>
</dbReference>
<organism evidence="2 3">
    <name type="scientific">Sinocyclocheilus rhinocerous</name>
    <dbReference type="NCBI Taxonomy" id="307959"/>
    <lineage>
        <taxon>Eukaryota</taxon>
        <taxon>Metazoa</taxon>
        <taxon>Chordata</taxon>
        <taxon>Craniata</taxon>
        <taxon>Vertebrata</taxon>
        <taxon>Euteleostomi</taxon>
        <taxon>Actinopterygii</taxon>
        <taxon>Neopterygii</taxon>
        <taxon>Teleostei</taxon>
        <taxon>Ostariophysi</taxon>
        <taxon>Cypriniformes</taxon>
        <taxon>Cyprinidae</taxon>
        <taxon>Cyprininae</taxon>
        <taxon>Sinocyclocheilus</taxon>
    </lineage>
</organism>
<reference evidence="2" key="2">
    <citation type="submission" date="2025-09" db="UniProtKB">
        <authorList>
            <consortium name="Ensembl"/>
        </authorList>
    </citation>
    <scope>IDENTIFICATION</scope>
</reference>
<evidence type="ECO:0000259" key="1">
    <source>
        <dbReference type="Pfam" id="PF17919"/>
    </source>
</evidence>